<protein>
    <recommendedName>
        <fullName evidence="3">HMA domain-containing protein</fullName>
    </recommendedName>
</protein>
<dbReference type="Pfam" id="PF19991">
    <property type="entry name" value="HMA_2"/>
    <property type="match status" value="1"/>
</dbReference>
<reference evidence="1 2" key="1">
    <citation type="journal article" date="2010" name="Nature">
        <title>Nitrite-driven anaerobic methane oxidation by oxygenic bacteria.</title>
        <authorList>
            <person name="Ettwig K.F."/>
            <person name="Butler M.K."/>
            <person name="Le Paslier D."/>
            <person name="Pelletier E."/>
            <person name="Mangenot S."/>
            <person name="Kuypers M.M.M."/>
            <person name="Schreiber F."/>
            <person name="Dutilh B.E."/>
            <person name="Zedelius J."/>
            <person name="de Beer D."/>
            <person name="Gloerich J."/>
            <person name="Wessels H.J.C.T."/>
            <person name="van Allen T."/>
            <person name="Luesken F."/>
            <person name="Wu M."/>
            <person name="van de Pas-Schoonen K.T."/>
            <person name="Op den Camp H.J.M."/>
            <person name="Janssen-Megens E.M."/>
            <person name="Francoijs K-J."/>
            <person name="Stunnenberg H."/>
            <person name="Weissenbach J."/>
            <person name="Jetten M.S.M."/>
            <person name="Strous M."/>
        </authorList>
    </citation>
    <scope>NUCLEOTIDE SEQUENCE [LARGE SCALE GENOMIC DNA]</scope>
</reference>
<evidence type="ECO:0000313" key="2">
    <source>
        <dbReference type="Proteomes" id="UP000006898"/>
    </source>
</evidence>
<dbReference type="eggNOG" id="ENOG50339QE">
    <property type="taxonomic scope" value="Bacteria"/>
</dbReference>
<proteinExistence type="predicted"/>
<evidence type="ECO:0000313" key="1">
    <source>
        <dbReference type="EMBL" id="CBE68171.1"/>
    </source>
</evidence>
<accession>D5MEJ4</accession>
<evidence type="ECO:0008006" key="3">
    <source>
        <dbReference type="Google" id="ProtNLM"/>
    </source>
</evidence>
<dbReference type="KEGG" id="mox:DAMO_1111"/>
<organism evidence="1 2">
    <name type="scientific">Methylomirabilis oxygeniifera</name>
    <dbReference type="NCBI Taxonomy" id="671143"/>
    <lineage>
        <taxon>Bacteria</taxon>
        <taxon>Candidatus Methylomirabilota</taxon>
        <taxon>Candidatus Methylomirabilia</taxon>
        <taxon>Candidatus Methylomirabilales</taxon>
        <taxon>Candidatus Methylomirabilaceae</taxon>
        <taxon>Candidatus Methylomirabilis</taxon>
    </lineage>
</organism>
<name>D5MEJ4_METO1</name>
<dbReference type="HOGENOM" id="CLU_133770_0_0_0"/>
<gene>
    <name evidence="1" type="ORF">DAMO_1111</name>
</gene>
<dbReference type="AlphaFoldDB" id="D5MEJ4"/>
<dbReference type="STRING" id="671143.DAMO_1111"/>
<sequence length="168" mass="18508">MLPDAYITHATQGRVRIKIPDRKGDSTYFASLKEKLAGLSELPGIQRIEANPMTGSILVLHTLDLQATDLEMVAQYSEFNNLFRLKVSPPNQTSASVIRKQSPREVNGEVGGRASSDIDFRMLAILGFVGVAIIQLTRGHIMMPAITALWYAHSLMKERQRDTAAGGE</sequence>
<dbReference type="Proteomes" id="UP000006898">
    <property type="component" value="Chromosome"/>
</dbReference>
<dbReference type="EMBL" id="FP565575">
    <property type="protein sequence ID" value="CBE68171.1"/>
    <property type="molecule type" value="Genomic_DNA"/>
</dbReference>